<dbReference type="OrthoDB" id="9854312at2"/>
<dbReference type="RefSeq" id="WP_147850698.1">
    <property type="nucleotide sequence ID" value="NZ_DATAJT010000122.1"/>
</dbReference>
<organism evidence="1 2">
    <name type="scientific">Vineibacter terrae</name>
    <dbReference type="NCBI Taxonomy" id="2586908"/>
    <lineage>
        <taxon>Bacteria</taxon>
        <taxon>Pseudomonadati</taxon>
        <taxon>Pseudomonadota</taxon>
        <taxon>Alphaproteobacteria</taxon>
        <taxon>Hyphomicrobiales</taxon>
        <taxon>Vineibacter</taxon>
    </lineage>
</organism>
<gene>
    <name evidence="1" type="ORF">FHP25_30065</name>
</gene>
<dbReference type="AlphaFoldDB" id="A0A5C8PCF7"/>
<dbReference type="Proteomes" id="UP000321638">
    <property type="component" value="Unassembled WGS sequence"/>
</dbReference>
<evidence type="ECO:0000313" key="2">
    <source>
        <dbReference type="Proteomes" id="UP000321638"/>
    </source>
</evidence>
<reference evidence="1 2" key="1">
    <citation type="submission" date="2019-06" db="EMBL/GenBank/DDBJ databases">
        <title>New taxonomy in bacterial strain CC-CFT640, isolated from vineyard.</title>
        <authorList>
            <person name="Lin S.-Y."/>
            <person name="Tsai C.-F."/>
            <person name="Young C.-C."/>
        </authorList>
    </citation>
    <scope>NUCLEOTIDE SEQUENCE [LARGE SCALE GENOMIC DNA]</scope>
    <source>
        <strain evidence="1 2">CC-CFT640</strain>
    </source>
</reference>
<name>A0A5C8PCF7_9HYPH</name>
<evidence type="ECO:0000313" key="1">
    <source>
        <dbReference type="EMBL" id="TXL71477.1"/>
    </source>
</evidence>
<accession>A0A5C8PCF7</accession>
<protein>
    <submittedName>
        <fullName evidence="1">Uncharacterized protein</fullName>
    </submittedName>
</protein>
<dbReference type="EMBL" id="VDUZ01000043">
    <property type="protein sequence ID" value="TXL71477.1"/>
    <property type="molecule type" value="Genomic_DNA"/>
</dbReference>
<comment type="caution">
    <text evidence="1">The sequence shown here is derived from an EMBL/GenBank/DDBJ whole genome shotgun (WGS) entry which is preliminary data.</text>
</comment>
<sequence>MAKPPPPRPPGVGGNPVAARIGAYGGPGCLWARIDNTGSGIVYRVAAIILVGPSSTLADARAGHRYMIWAAATLARQAGYTTFTFYGDQANPNFRAHADRLAQSVGVPGSGKTPRASSGGYADYQVTLDVSKVLA</sequence>
<keyword evidence="2" id="KW-1185">Reference proteome</keyword>
<proteinExistence type="predicted"/>